<evidence type="ECO:0000313" key="2">
    <source>
        <dbReference type="Proteomes" id="UP000184041"/>
    </source>
</evidence>
<keyword evidence="2" id="KW-1185">Reference proteome</keyword>
<dbReference type="OrthoDB" id="8950502at2"/>
<dbReference type="Proteomes" id="UP000184041">
    <property type="component" value="Unassembled WGS sequence"/>
</dbReference>
<protein>
    <submittedName>
        <fullName evidence="1">PhoPQ-activated pathogenicity-related protein</fullName>
    </submittedName>
</protein>
<dbReference type="RefSeq" id="WP_073060822.1">
    <property type="nucleotide sequence ID" value="NZ_FQUS01000005.1"/>
</dbReference>
<organism evidence="1 2">
    <name type="scientific">Fodinibius roseus</name>
    <dbReference type="NCBI Taxonomy" id="1194090"/>
    <lineage>
        <taxon>Bacteria</taxon>
        <taxon>Pseudomonadati</taxon>
        <taxon>Balneolota</taxon>
        <taxon>Balneolia</taxon>
        <taxon>Balneolales</taxon>
        <taxon>Balneolaceae</taxon>
        <taxon>Fodinibius</taxon>
    </lineage>
</organism>
<dbReference type="EMBL" id="FQUS01000005">
    <property type="protein sequence ID" value="SHF05925.1"/>
    <property type="molecule type" value="Genomic_DNA"/>
</dbReference>
<evidence type="ECO:0000313" key="1">
    <source>
        <dbReference type="EMBL" id="SHF05925.1"/>
    </source>
</evidence>
<gene>
    <name evidence="1" type="ORF">SAMN05443144_10582</name>
</gene>
<dbReference type="PANTHER" id="PTHR31497:SF0">
    <property type="entry name" value="AUTOCRINE PROLIFERATION REPRESSOR PROTEIN A"/>
    <property type="match status" value="1"/>
</dbReference>
<dbReference type="PANTHER" id="PTHR31497">
    <property type="entry name" value="AUTOCRINE PROLIFERATION REPRESSOR PROTEIN A"/>
    <property type="match status" value="1"/>
</dbReference>
<reference evidence="1 2" key="1">
    <citation type="submission" date="2016-11" db="EMBL/GenBank/DDBJ databases">
        <authorList>
            <person name="Jaros S."/>
            <person name="Januszkiewicz K."/>
            <person name="Wedrychowicz H."/>
        </authorList>
    </citation>
    <scope>NUCLEOTIDE SEQUENCE [LARGE SCALE GENOMIC DNA]</scope>
    <source>
        <strain evidence="1 2">DSM 21986</strain>
    </source>
</reference>
<dbReference type="AlphaFoldDB" id="A0A1M4YJ96"/>
<dbReference type="Pfam" id="PF10142">
    <property type="entry name" value="PhoPQ_related"/>
    <property type="match status" value="1"/>
</dbReference>
<proteinExistence type="predicted"/>
<sequence>MMNNTRWIIAVLFVAATIIQCQQSKTEDHSTVQTEEVTTPDNALEQYLQQPDDSYGWELENTVEQEESTLYQLALTSQTWRDLVWEHSLSIVIPRERNEEAEDALLFISGGHNKGTHLHPDADDGPLQAITRIARENRAVTALIKQVPNQPLFGGKTEDEIISYTLHNYKEDGDFTWPLLFPMVKSVVKGMDAVQAFAEQQEYSVRHFLLTGYSKRGWTSWLAGASDERVKAIAPSVIDVLNMPLNVDYQVKTWGDYSVEIQDYVRLGIAQDISSPSGKELVTMIDPFSYREKLDMPKLILIGTNDPYWPADAVKHYFNQLPGENYIFYTPDAGHDLRGGEEATPILSEFFNDMLSDAAYPEFQYDYTEEEQGFSISITSDQPVASIERWTAHSTDRDFRDEKWSVQQTSAGGTGTFSATVHRPQKGYLATYWNVVYEGDLIPRYPLSTRMFVAGKDSVYLDAME</sequence>
<accession>A0A1M4YJ96</accession>
<dbReference type="InterPro" id="IPR009199">
    <property type="entry name" value="PhoPQ-act_pathogen-rel_PqaA"/>
</dbReference>
<name>A0A1M4YJ96_9BACT</name>
<dbReference type="SUPFAM" id="SSF53474">
    <property type="entry name" value="alpha/beta-Hydrolases"/>
    <property type="match status" value="1"/>
</dbReference>
<dbReference type="Gene3D" id="3.40.50.1820">
    <property type="entry name" value="alpha/beta hydrolase"/>
    <property type="match status" value="1"/>
</dbReference>
<dbReference type="InterPro" id="IPR029058">
    <property type="entry name" value="AB_hydrolase_fold"/>
</dbReference>
<dbReference type="PIRSF" id="PIRSF014728">
    <property type="entry name" value="PqaA"/>
    <property type="match status" value="1"/>
</dbReference>
<dbReference type="STRING" id="1194090.SAMN05443144_10582"/>